<organism evidence="1 2">
    <name type="scientific">Ralstonia solanacearum</name>
    <name type="common">Pseudomonas solanacearum</name>
    <dbReference type="NCBI Taxonomy" id="305"/>
    <lineage>
        <taxon>Bacteria</taxon>
        <taxon>Pseudomonadati</taxon>
        <taxon>Pseudomonadota</taxon>
        <taxon>Betaproteobacteria</taxon>
        <taxon>Burkholderiales</taxon>
        <taxon>Burkholderiaceae</taxon>
        <taxon>Ralstonia</taxon>
        <taxon>Ralstonia solanacearum species complex</taxon>
    </lineage>
</organism>
<reference evidence="1" key="1">
    <citation type="submission" date="2021-09" db="EMBL/GenBank/DDBJ databases">
        <title>Genomic analysis of Ralstonia spp.</title>
        <authorList>
            <person name="Aburjaile F."/>
            <person name="Ariute J.C."/>
            <person name="Pais A.K.L."/>
            <person name="Albuquerque G.M.R."/>
            <person name="Silva A.M.F."/>
            <person name="Brenig B."/>
            <person name="Azevedo V."/>
            <person name="Matiuzzi M."/>
            <person name="Ramos R."/>
            <person name="Goes-Neto A."/>
            <person name="Soares S."/>
            <person name="Iseppon A.M.B."/>
            <person name="Souza E."/>
            <person name="Gama M."/>
        </authorList>
    </citation>
    <scope>NUCLEOTIDE SEQUENCE</scope>
    <source>
        <strain evidence="1">CCRMRs91</strain>
    </source>
</reference>
<dbReference type="Proteomes" id="UP001144050">
    <property type="component" value="Unassembled WGS sequence"/>
</dbReference>
<dbReference type="EMBL" id="JAIVFG010000029">
    <property type="protein sequence ID" value="MDB0572447.1"/>
    <property type="molecule type" value="Genomic_DNA"/>
</dbReference>
<sequence>MKLVAEVFKLPSGSLIPQFYCVDENGDVVRGVTDTLLNLVAESLPNQIERLTAILVSAQKGTYERSDPNLADWSVNDKFVWVGPPRAEMGFALISNENIPDFSSDDGEPQKFSIEQFLSAIAHWNEFREMLSERGMGGLVGDRFEGVI</sequence>
<evidence type="ECO:0000313" key="1">
    <source>
        <dbReference type="EMBL" id="MDB0572447.1"/>
    </source>
</evidence>
<evidence type="ECO:0000313" key="2">
    <source>
        <dbReference type="Proteomes" id="UP001144050"/>
    </source>
</evidence>
<proteinExistence type="predicted"/>
<comment type="caution">
    <text evidence="1">The sequence shown here is derived from an EMBL/GenBank/DDBJ whole genome shotgun (WGS) entry which is preliminary data.</text>
</comment>
<gene>
    <name evidence="1" type="ORF">LBW59_16930</name>
</gene>
<name>A0AAW5ZSH8_RALSL</name>
<dbReference type="RefSeq" id="WP_271656911.1">
    <property type="nucleotide sequence ID" value="NZ_JAIVFG010000029.1"/>
</dbReference>
<protein>
    <submittedName>
        <fullName evidence="1">Uncharacterized protein</fullName>
    </submittedName>
</protein>
<dbReference type="AlphaFoldDB" id="A0AAW5ZSH8"/>
<accession>A0AAW5ZSH8</accession>